<organism evidence="1 2">
    <name type="scientific">Pedobacter westerhofensis</name>
    <dbReference type="NCBI Taxonomy" id="425512"/>
    <lineage>
        <taxon>Bacteria</taxon>
        <taxon>Pseudomonadati</taxon>
        <taxon>Bacteroidota</taxon>
        <taxon>Sphingobacteriia</taxon>
        <taxon>Sphingobacteriales</taxon>
        <taxon>Sphingobacteriaceae</taxon>
        <taxon>Pedobacter</taxon>
    </lineage>
</organism>
<reference evidence="1 2" key="1">
    <citation type="submission" date="2017-05" db="EMBL/GenBank/DDBJ databases">
        <authorList>
            <person name="Varghese N."/>
            <person name="Submissions S."/>
        </authorList>
    </citation>
    <scope>NUCLEOTIDE SEQUENCE [LARGE SCALE GENOMIC DNA]</scope>
    <source>
        <strain evidence="1 2">DSM 19036</strain>
    </source>
</reference>
<sequence>MLENKREGYSLLHGAEKSPENVMDAVKAFKDNHTSGPLVKAEFLEFIKKLRTDDYDHLDNLFKWLKEGLRMTNSLKLRKDRGGTFYYWGKFARQNSDEEAKIIAHPGIVELVKAYREGTVKIDFYLDDLISEALGTGTSLD</sequence>
<dbReference type="AlphaFoldDB" id="A0A521F7C3"/>
<evidence type="ECO:0000313" key="1">
    <source>
        <dbReference type="EMBL" id="SMO92082.1"/>
    </source>
</evidence>
<keyword evidence="2" id="KW-1185">Reference proteome</keyword>
<gene>
    <name evidence="1" type="ORF">SAMN06265348_110260</name>
</gene>
<dbReference type="Proteomes" id="UP000320300">
    <property type="component" value="Unassembled WGS sequence"/>
</dbReference>
<proteinExistence type="predicted"/>
<dbReference type="EMBL" id="FXTN01000010">
    <property type="protein sequence ID" value="SMO92082.1"/>
    <property type="molecule type" value="Genomic_DNA"/>
</dbReference>
<evidence type="ECO:0000313" key="2">
    <source>
        <dbReference type="Proteomes" id="UP000320300"/>
    </source>
</evidence>
<name>A0A521F7C3_9SPHI</name>
<protein>
    <submittedName>
        <fullName evidence="1">Uncharacterized protein</fullName>
    </submittedName>
</protein>
<accession>A0A521F7C3</accession>